<keyword evidence="2" id="KW-0479">Metal-binding</keyword>
<keyword evidence="7" id="KW-1185">Reference proteome</keyword>
<dbReference type="InterPro" id="IPR003785">
    <property type="entry name" value="Creatininase/forma_Hydrolase"/>
</dbReference>
<dbReference type="Proteomes" id="UP000244810">
    <property type="component" value="Unassembled WGS sequence"/>
</dbReference>
<evidence type="ECO:0000256" key="5">
    <source>
        <dbReference type="ARBA" id="ARBA00024029"/>
    </source>
</evidence>
<keyword evidence="4" id="KW-0862">Zinc</keyword>
<keyword evidence="3" id="KW-0378">Hydrolase</keyword>
<reference evidence="6 7" key="1">
    <citation type="journal article" date="2011" name="Syst. Appl. Microbiol.">
        <title>Defluviimonas denitrificans gen. nov., sp. nov., and Pararhodobacter aggregans gen. nov., sp. nov., non-phototrophic Rhodobacteraceae from the biofilter of a marine aquaculture.</title>
        <authorList>
            <person name="Foesel B.U."/>
            <person name="Drake H.L."/>
            <person name="Schramm A."/>
        </authorList>
    </citation>
    <scope>NUCLEOTIDE SEQUENCE [LARGE SCALE GENOMIC DNA]</scope>
    <source>
        <strain evidence="6 7">D1-19</strain>
    </source>
</reference>
<dbReference type="AlphaFoldDB" id="A0A2T7UXF7"/>
<dbReference type="GO" id="GO:0009231">
    <property type="term" value="P:riboflavin biosynthetic process"/>
    <property type="evidence" value="ECO:0007669"/>
    <property type="project" value="TreeGrafter"/>
</dbReference>
<evidence type="ECO:0000313" key="6">
    <source>
        <dbReference type="EMBL" id="PVE49256.1"/>
    </source>
</evidence>
<protein>
    <submittedName>
        <fullName evidence="6">Creatininase</fullName>
    </submittedName>
</protein>
<comment type="caution">
    <text evidence="6">The sequence shown here is derived from an EMBL/GenBank/DDBJ whole genome shotgun (WGS) entry which is preliminary data.</text>
</comment>
<gene>
    <name evidence="6" type="ORF">DDE23_02285</name>
</gene>
<evidence type="ECO:0000256" key="3">
    <source>
        <dbReference type="ARBA" id="ARBA00022801"/>
    </source>
</evidence>
<evidence type="ECO:0000256" key="2">
    <source>
        <dbReference type="ARBA" id="ARBA00022723"/>
    </source>
</evidence>
<proteinExistence type="inferred from homology"/>
<dbReference type="PANTHER" id="PTHR35005">
    <property type="entry name" value="3-DEHYDRO-SCYLLO-INOSOSE HYDROLASE"/>
    <property type="match status" value="1"/>
</dbReference>
<dbReference type="GO" id="GO:0046872">
    <property type="term" value="F:metal ion binding"/>
    <property type="evidence" value="ECO:0007669"/>
    <property type="project" value="UniProtKB-KW"/>
</dbReference>
<comment type="cofactor">
    <cofactor evidence="1">
        <name>Zn(2+)</name>
        <dbReference type="ChEBI" id="CHEBI:29105"/>
    </cofactor>
</comment>
<evidence type="ECO:0000256" key="1">
    <source>
        <dbReference type="ARBA" id="ARBA00001947"/>
    </source>
</evidence>
<sequence>MPATPREMPMPETDWSRLKAHELRALAAQDAVVILPIASIEQHGPHLPTMTDTRLGYEIAMRAARKARDTRPVVVTPVVWSGLSEHHMPYGGTLTLSQSTFRAVIRDLVEAITRHGFRHILISNSHGGNQIAMQQICDELAPTSAATLVATTYVTEAGDDLARHCQDQPGVMHAGEAETSMMMVCEPDLVDTSDLGNLTQAMDGARFLKAGKASYRWRPFQHVTANGIVGNPTRASAAKGEAMLEAGAEAVAALIRDPETWAPVLDVRGEGTQGVPFR</sequence>
<name>A0A2T7UXF7_9RHOB</name>
<dbReference type="Gene3D" id="3.40.50.10310">
    <property type="entry name" value="Creatininase"/>
    <property type="match status" value="1"/>
</dbReference>
<dbReference type="EMBL" id="QDDR01000001">
    <property type="protein sequence ID" value="PVE49256.1"/>
    <property type="molecule type" value="Genomic_DNA"/>
</dbReference>
<organism evidence="6 7">
    <name type="scientific">Pararhodobacter aggregans</name>
    <dbReference type="NCBI Taxonomy" id="404875"/>
    <lineage>
        <taxon>Bacteria</taxon>
        <taxon>Pseudomonadati</taxon>
        <taxon>Pseudomonadota</taxon>
        <taxon>Alphaproteobacteria</taxon>
        <taxon>Rhodobacterales</taxon>
        <taxon>Paracoccaceae</taxon>
        <taxon>Pararhodobacter</taxon>
    </lineage>
</organism>
<evidence type="ECO:0000256" key="4">
    <source>
        <dbReference type="ARBA" id="ARBA00022833"/>
    </source>
</evidence>
<dbReference type="SUPFAM" id="SSF102215">
    <property type="entry name" value="Creatininase"/>
    <property type="match status" value="1"/>
</dbReference>
<comment type="similarity">
    <text evidence="5">Belongs to the creatininase superfamily.</text>
</comment>
<dbReference type="PANTHER" id="PTHR35005:SF1">
    <property type="entry name" value="2-AMINO-5-FORMYLAMINO-6-RIBOSYLAMINOPYRIMIDIN-4(3H)-ONE 5'-MONOPHOSPHATE DEFORMYLASE"/>
    <property type="match status" value="1"/>
</dbReference>
<dbReference type="GO" id="GO:0016811">
    <property type="term" value="F:hydrolase activity, acting on carbon-nitrogen (but not peptide) bonds, in linear amides"/>
    <property type="evidence" value="ECO:0007669"/>
    <property type="project" value="TreeGrafter"/>
</dbReference>
<evidence type="ECO:0000313" key="7">
    <source>
        <dbReference type="Proteomes" id="UP000244810"/>
    </source>
</evidence>
<dbReference type="Pfam" id="PF02633">
    <property type="entry name" value="Creatininase"/>
    <property type="match status" value="1"/>
</dbReference>
<accession>A0A2T7UXF7</accession>
<dbReference type="InterPro" id="IPR024087">
    <property type="entry name" value="Creatininase-like_sf"/>
</dbReference>